<feature type="transmembrane region" description="Helical" evidence="5">
    <location>
        <begin position="175"/>
        <end position="199"/>
    </location>
</feature>
<keyword evidence="2 5" id="KW-0812">Transmembrane</keyword>
<dbReference type="Proteomes" id="UP000663877">
    <property type="component" value="Unassembled WGS sequence"/>
</dbReference>
<keyword evidence="3 5" id="KW-1133">Transmembrane helix</keyword>
<keyword evidence="4 5" id="KW-0472">Membrane</keyword>
<evidence type="ECO:0000256" key="3">
    <source>
        <dbReference type="ARBA" id="ARBA00022989"/>
    </source>
</evidence>
<protein>
    <recommendedName>
        <fullName evidence="6">G-protein coupled receptors family 1 profile domain-containing protein</fullName>
    </recommendedName>
</protein>
<evidence type="ECO:0000313" key="7">
    <source>
        <dbReference type="EMBL" id="CAF1175915.1"/>
    </source>
</evidence>
<dbReference type="PROSITE" id="PS50262">
    <property type="entry name" value="G_PROTEIN_RECEP_F1_2"/>
    <property type="match status" value="1"/>
</dbReference>
<feature type="transmembrane region" description="Helical" evidence="5">
    <location>
        <begin position="6"/>
        <end position="31"/>
    </location>
</feature>
<feature type="transmembrane region" description="Helical" evidence="5">
    <location>
        <begin position="77"/>
        <end position="99"/>
    </location>
</feature>
<gene>
    <name evidence="7" type="ORF">BJG266_LOCUS25473</name>
    <name evidence="8" type="ORF">QVE165_LOCUS52712</name>
</gene>
<feature type="domain" description="G-protein coupled receptors family 1 profile" evidence="6">
    <location>
        <begin position="20"/>
        <end position="272"/>
    </location>
</feature>
<dbReference type="GO" id="GO:0016020">
    <property type="term" value="C:membrane"/>
    <property type="evidence" value="ECO:0007669"/>
    <property type="project" value="UniProtKB-SubCell"/>
</dbReference>
<evidence type="ECO:0000259" key="6">
    <source>
        <dbReference type="PROSITE" id="PS50262"/>
    </source>
</evidence>
<dbReference type="Gene3D" id="1.20.1070.10">
    <property type="entry name" value="Rhodopsin 7-helix transmembrane proteins"/>
    <property type="match status" value="1"/>
</dbReference>
<accession>A0A814UK38</accession>
<evidence type="ECO:0000256" key="2">
    <source>
        <dbReference type="ARBA" id="ARBA00022692"/>
    </source>
</evidence>
<dbReference type="EMBL" id="CAJNOM010001286">
    <property type="protein sequence ID" value="CAF1601456.1"/>
    <property type="molecule type" value="Genomic_DNA"/>
</dbReference>
<comment type="caution">
    <text evidence="7">The sequence shown here is derived from an EMBL/GenBank/DDBJ whole genome shotgun (WGS) entry which is preliminary data.</text>
</comment>
<feature type="transmembrane region" description="Helical" evidence="5">
    <location>
        <begin position="43"/>
        <end position="65"/>
    </location>
</feature>
<feature type="transmembrane region" description="Helical" evidence="5">
    <location>
        <begin position="120"/>
        <end position="141"/>
    </location>
</feature>
<evidence type="ECO:0000256" key="1">
    <source>
        <dbReference type="ARBA" id="ARBA00004370"/>
    </source>
</evidence>
<organism evidence="7 10">
    <name type="scientific">Adineta steineri</name>
    <dbReference type="NCBI Taxonomy" id="433720"/>
    <lineage>
        <taxon>Eukaryota</taxon>
        <taxon>Metazoa</taxon>
        <taxon>Spiralia</taxon>
        <taxon>Gnathifera</taxon>
        <taxon>Rotifera</taxon>
        <taxon>Eurotatoria</taxon>
        <taxon>Bdelloidea</taxon>
        <taxon>Adinetida</taxon>
        <taxon>Adinetidae</taxon>
        <taxon>Adineta</taxon>
    </lineage>
</organism>
<dbReference type="AlphaFoldDB" id="A0A814UK38"/>
<name>A0A814UK38_9BILA</name>
<evidence type="ECO:0000256" key="5">
    <source>
        <dbReference type="SAM" id="Phobius"/>
    </source>
</evidence>
<dbReference type="InterPro" id="IPR017452">
    <property type="entry name" value="GPCR_Rhodpsn_7TM"/>
</dbReference>
<dbReference type="EMBL" id="CAJNOI010000197">
    <property type="protein sequence ID" value="CAF1175915.1"/>
    <property type="molecule type" value="Genomic_DNA"/>
</dbReference>
<evidence type="ECO:0000313" key="9">
    <source>
        <dbReference type="Proteomes" id="UP000663832"/>
    </source>
</evidence>
<feature type="transmembrane region" description="Helical" evidence="5">
    <location>
        <begin position="253"/>
        <end position="276"/>
    </location>
</feature>
<dbReference type="SUPFAM" id="SSF81321">
    <property type="entry name" value="Family A G protein-coupled receptor-like"/>
    <property type="match status" value="1"/>
</dbReference>
<dbReference type="Proteomes" id="UP000663832">
    <property type="component" value="Unassembled WGS sequence"/>
</dbReference>
<reference evidence="7" key="1">
    <citation type="submission" date="2021-02" db="EMBL/GenBank/DDBJ databases">
        <authorList>
            <person name="Nowell W R."/>
        </authorList>
    </citation>
    <scope>NUCLEOTIDE SEQUENCE</scope>
</reference>
<evidence type="ECO:0000256" key="4">
    <source>
        <dbReference type="ARBA" id="ARBA00023136"/>
    </source>
</evidence>
<comment type="subcellular location">
    <subcellularLocation>
        <location evidence="1">Membrane</location>
    </subcellularLocation>
</comment>
<evidence type="ECO:0000313" key="8">
    <source>
        <dbReference type="EMBL" id="CAF1601456.1"/>
    </source>
</evidence>
<evidence type="ECO:0000313" key="10">
    <source>
        <dbReference type="Proteomes" id="UP000663877"/>
    </source>
</evidence>
<proteinExistence type="predicted"/>
<sequence length="322" mass="37546">MSYPIDFWIAFASSIICVLCSLLVLYCLLFYRTLRSALNNHIIILLLILIILRILEFLGTTFYGFAADQFMLPMGFYFLFSYFCDYGLYSIQIILVLWANIERHILIFHNQWISTKKKRFYVHYMPPMLLLIYSLLFYILITFNPFCDSSPLNIIPGIPPSPCALNNAIIATVDILLHHIIVILLIAILSIALIVRVILQKQRLNQPIQWQKHRKMMIQMIFTSVFYLICDAPWAILVFIVKNNLLQYNLDTPLIVALTLRNYVMYLYPFICLASLSELRSKMKDTFLCWRHLSQVVPLRTITIEPRIGRTILGTQPVAHLS</sequence>
<feature type="transmembrane region" description="Helical" evidence="5">
    <location>
        <begin position="220"/>
        <end position="241"/>
    </location>
</feature>
<keyword evidence="9" id="KW-1185">Reference proteome</keyword>
<dbReference type="OrthoDB" id="10181219at2759"/>